<comment type="caution">
    <text evidence="3">The sequence shown here is derived from an EMBL/GenBank/DDBJ whole genome shotgun (WGS) entry which is preliminary data.</text>
</comment>
<feature type="compositionally biased region" description="Basic and acidic residues" evidence="1">
    <location>
        <begin position="1"/>
        <end position="20"/>
    </location>
</feature>
<feature type="region of interest" description="Disordered" evidence="1">
    <location>
        <begin position="72"/>
        <end position="106"/>
    </location>
</feature>
<evidence type="ECO:0000313" key="4">
    <source>
        <dbReference type="Proteomes" id="UP000319927"/>
    </source>
</evidence>
<keyword evidence="2" id="KW-0812">Transmembrane</keyword>
<sequence>MAEPDRHDQTEVTGEDREPVVEVTGEPPPDGPSWPRGARLLTAAAIVVLALGALAVTVTLANPDRLGVAFSGGRGAPTSTGEPGGAGAAEAEQAAEEAQAAAEESLTAPVAGRRRATFELVDGVSAFRLRTGELGDELYRITSPGDSGVVPRPEVLGDRVRLHLDGSGRSGAGSVDVVLNSRLVWRLRLVGGVSAHQLDLRQARLAGVDMVGGASRIDLSLPPTAGTLTVRMTGGVSQFTIRAPGTPPVRVRAASGAGGVTVYDDRHDGLAVGETVSSPNWDRAVDRIYVDLVGGANRVTIGAE</sequence>
<dbReference type="Proteomes" id="UP000319927">
    <property type="component" value="Unassembled WGS sequence"/>
</dbReference>
<accession>A0A561WX72</accession>
<gene>
    <name evidence="3" type="ORF">FHX75_111634</name>
</gene>
<dbReference type="AlphaFoldDB" id="A0A561WX72"/>
<feature type="compositionally biased region" description="Low complexity" evidence="1">
    <location>
        <begin position="88"/>
        <end position="105"/>
    </location>
</feature>
<organism evidence="3 4">
    <name type="scientific">Micromonospora palomenae</name>
    <dbReference type="NCBI Taxonomy" id="1461247"/>
    <lineage>
        <taxon>Bacteria</taxon>
        <taxon>Bacillati</taxon>
        <taxon>Actinomycetota</taxon>
        <taxon>Actinomycetes</taxon>
        <taxon>Micromonosporales</taxon>
        <taxon>Micromonosporaceae</taxon>
        <taxon>Micromonospora</taxon>
    </lineage>
</organism>
<evidence type="ECO:0000256" key="2">
    <source>
        <dbReference type="SAM" id="Phobius"/>
    </source>
</evidence>
<proteinExistence type="predicted"/>
<keyword evidence="4" id="KW-1185">Reference proteome</keyword>
<keyword evidence="2" id="KW-1133">Transmembrane helix</keyword>
<reference evidence="3 4" key="1">
    <citation type="submission" date="2019-06" db="EMBL/GenBank/DDBJ databases">
        <title>Sequencing the genomes of 1000 actinobacteria strains.</title>
        <authorList>
            <person name="Klenk H.-P."/>
        </authorList>
    </citation>
    <scope>NUCLEOTIDE SEQUENCE [LARGE SCALE GENOMIC DNA]</scope>
    <source>
        <strain evidence="3 4">DSM 102131</strain>
    </source>
</reference>
<dbReference type="EMBL" id="VIXA01000001">
    <property type="protein sequence ID" value="TWG28482.1"/>
    <property type="molecule type" value="Genomic_DNA"/>
</dbReference>
<evidence type="ECO:0000256" key="1">
    <source>
        <dbReference type="SAM" id="MobiDB-lite"/>
    </source>
</evidence>
<keyword evidence="2" id="KW-0472">Membrane</keyword>
<feature type="region of interest" description="Disordered" evidence="1">
    <location>
        <begin position="1"/>
        <end position="36"/>
    </location>
</feature>
<feature type="transmembrane region" description="Helical" evidence="2">
    <location>
        <begin position="40"/>
        <end position="61"/>
    </location>
</feature>
<protein>
    <submittedName>
        <fullName evidence="3">Uncharacterized protein</fullName>
    </submittedName>
</protein>
<dbReference type="RefSeq" id="WP_246157784.1">
    <property type="nucleotide sequence ID" value="NZ_VIXA01000001.1"/>
</dbReference>
<name>A0A561WX72_9ACTN</name>
<evidence type="ECO:0000313" key="3">
    <source>
        <dbReference type="EMBL" id="TWG28482.1"/>
    </source>
</evidence>